<reference evidence="1" key="1">
    <citation type="submission" date="2021-03" db="EMBL/GenBank/DDBJ databases">
        <title>Draft genome sequence of rust myrtle Austropuccinia psidii MF-1, a brazilian biotype.</title>
        <authorList>
            <person name="Quecine M.C."/>
            <person name="Pachon D.M.R."/>
            <person name="Bonatelli M.L."/>
            <person name="Correr F.H."/>
            <person name="Franceschini L.M."/>
            <person name="Leite T.F."/>
            <person name="Margarido G.R.A."/>
            <person name="Almeida C.A."/>
            <person name="Ferrarezi J.A."/>
            <person name="Labate C.A."/>
        </authorList>
    </citation>
    <scope>NUCLEOTIDE SEQUENCE</scope>
    <source>
        <strain evidence="1">MF-1</strain>
    </source>
</reference>
<sequence length="120" mass="12819">MTHTPTFHSIQNIKLRHHHVGRGIGPCAPAHPPSPAYANAHANTPAHANAPAHSNAIAPAPAKSGCMCHPKMVNAIRHWALTCIAFVCMSHTPTLMVLCGGLYKCHAQNNKPTRAESFHG</sequence>
<dbReference type="AlphaFoldDB" id="A0A9Q3F792"/>
<protein>
    <submittedName>
        <fullName evidence="1">Uncharacterized protein</fullName>
    </submittedName>
</protein>
<gene>
    <name evidence="1" type="ORF">O181_074618</name>
</gene>
<keyword evidence="2" id="KW-1185">Reference proteome</keyword>
<name>A0A9Q3F792_9BASI</name>
<evidence type="ECO:0000313" key="1">
    <source>
        <dbReference type="EMBL" id="MBW0534903.1"/>
    </source>
</evidence>
<dbReference type="EMBL" id="AVOT02039789">
    <property type="protein sequence ID" value="MBW0534903.1"/>
    <property type="molecule type" value="Genomic_DNA"/>
</dbReference>
<proteinExistence type="predicted"/>
<evidence type="ECO:0000313" key="2">
    <source>
        <dbReference type="Proteomes" id="UP000765509"/>
    </source>
</evidence>
<comment type="caution">
    <text evidence="1">The sequence shown here is derived from an EMBL/GenBank/DDBJ whole genome shotgun (WGS) entry which is preliminary data.</text>
</comment>
<dbReference type="Proteomes" id="UP000765509">
    <property type="component" value="Unassembled WGS sequence"/>
</dbReference>
<organism evidence="1 2">
    <name type="scientific">Austropuccinia psidii MF-1</name>
    <dbReference type="NCBI Taxonomy" id="1389203"/>
    <lineage>
        <taxon>Eukaryota</taxon>
        <taxon>Fungi</taxon>
        <taxon>Dikarya</taxon>
        <taxon>Basidiomycota</taxon>
        <taxon>Pucciniomycotina</taxon>
        <taxon>Pucciniomycetes</taxon>
        <taxon>Pucciniales</taxon>
        <taxon>Sphaerophragmiaceae</taxon>
        <taxon>Austropuccinia</taxon>
    </lineage>
</organism>
<accession>A0A9Q3F792</accession>